<reference evidence="2 3" key="2">
    <citation type="journal article" date="2010" name="Stand. Genomic Sci.">
        <title>Complete genome sequence of Alicyclobacillus acidocaldarius type strain (104-IA).</title>
        <authorList>
            <person name="Mavromatis K."/>
            <person name="Sikorski J."/>
            <person name="Lapidus A."/>
            <person name="Glavina Del Rio T."/>
            <person name="Copeland A."/>
            <person name="Tice H."/>
            <person name="Cheng J.F."/>
            <person name="Lucas S."/>
            <person name="Chen F."/>
            <person name="Nolan M."/>
            <person name="Bruce D."/>
            <person name="Goodwin L."/>
            <person name="Pitluck S."/>
            <person name="Ivanova N."/>
            <person name="Ovchinnikova G."/>
            <person name="Pati A."/>
            <person name="Chen A."/>
            <person name="Palaniappan K."/>
            <person name="Land M."/>
            <person name="Hauser L."/>
            <person name="Chang Y.J."/>
            <person name="Jeffries C.D."/>
            <person name="Chain P."/>
            <person name="Meincke L."/>
            <person name="Sims D."/>
            <person name="Chertkov O."/>
            <person name="Han C."/>
            <person name="Brettin T."/>
            <person name="Detter J.C."/>
            <person name="Wahrenburg C."/>
            <person name="Rohde M."/>
            <person name="Pukall R."/>
            <person name="Goker M."/>
            <person name="Bristow J."/>
            <person name="Eisen J.A."/>
            <person name="Markowitz V."/>
            <person name="Hugenholtz P."/>
            <person name="Klenk H.P."/>
            <person name="Kyrpides N.C."/>
        </authorList>
    </citation>
    <scope>NUCLEOTIDE SEQUENCE [LARGE SCALE GENOMIC DNA]</scope>
    <source>
        <strain evidence="3">ATCC 27009 / DSM 446 / BCRC 14685 / JCM 5260 / KCTC 1825 / NBRC 15652 / NCIMB 11725 / NRRL B-14509 / 104-IA</strain>
    </source>
</reference>
<dbReference type="InterPro" id="IPR037523">
    <property type="entry name" value="VOC_core"/>
</dbReference>
<dbReference type="AlphaFoldDB" id="C8WWT7"/>
<dbReference type="Proteomes" id="UP000001917">
    <property type="component" value="Chromosome"/>
</dbReference>
<organism evidence="2 3">
    <name type="scientific">Alicyclobacillus acidocaldarius subsp. acidocaldarius (strain ATCC 27009 / DSM 446 / BCRC 14685 / JCM 5260 / KCTC 1825 / NBRC 15652 / NCIMB 11725 / NRRL B-14509 / 104-IA)</name>
    <name type="common">Bacillus acidocaldarius</name>
    <dbReference type="NCBI Taxonomy" id="521098"/>
    <lineage>
        <taxon>Bacteria</taxon>
        <taxon>Bacillati</taxon>
        <taxon>Bacillota</taxon>
        <taxon>Bacilli</taxon>
        <taxon>Bacillales</taxon>
        <taxon>Alicyclobacillaceae</taxon>
        <taxon>Alicyclobacillus</taxon>
    </lineage>
</organism>
<reference evidence="3" key="1">
    <citation type="submission" date="2009-09" db="EMBL/GenBank/DDBJ databases">
        <title>The complete chromosome of Alicyclobacillus acidocaldarius subsp. acidocaldarius DSM 446.</title>
        <authorList>
            <consortium name="US DOE Joint Genome Institute (JGI-PGF)"/>
            <person name="Lucas S."/>
            <person name="Copeland A."/>
            <person name="Lapidus A."/>
            <person name="Glavina del Rio T."/>
            <person name="Dalin E."/>
            <person name="Tice H."/>
            <person name="Bruce D."/>
            <person name="Goodwin L."/>
            <person name="Pitluck S."/>
            <person name="Kyrpides N."/>
            <person name="Mavromatis K."/>
            <person name="Ivanova N."/>
            <person name="Ovchinnikova G."/>
            <person name="Chertkov O."/>
            <person name="Sims D."/>
            <person name="Brettin T."/>
            <person name="Detter J.C."/>
            <person name="Han C."/>
            <person name="Larimer F."/>
            <person name="Land M."/>
            <person name="Hauser L."/>
            <person name="Markowitz V."/>
            <person name="Cheng J.-F."/>
            <person name="Hugenholtz P."/>
            <person name="Woyke T."/>
            <person name="Wu D."/>
            <person name="Pukall R."/>
            <person name="Klenk H.-P."/>
            <person name="Eisen J.A."/>
        </authorList>
    </citation>
    <scope>NUCLEOTIDE SEQUENCE [LARGE SCALE GENOMIC DNA]</scope>
    <source>
        <strain evidence="3">ATCC 27009 / DSM 446 / BCRC 14685 / JCM 5260 / KCTC 1825 / NBRC 15652 / NCIMB 11725 / NRRL B-14509 / 104-IA</strain>
    </source>
</reference>
<name>C8WWT7_ALIAD</name>
<dbReference type="InterPro" id="IPR004360">
    <property type="entry name" value="Glyas_Fos-R_dOase_dom"/>
</dbReference>
<sequence>MRTVAVDHIVNVDEILHFVPDVQEAKAWYQDLLGTGPVFDHEAYCAFRVGDTLIGLHPTDDKTGCGVAGQVAYWRVQDLQRALDHFLAHGCQVFRGPSLGVDGVWVCQVLDPYGHVWGLVQRS</sequence>
<dbReference type="Pfam" id="PF00903">
    <property type="entry name" value="Glyoxalase"/>
    <property type="match status" value="1"/>
</dbReference>
<dbReference type="HOGENOM" id="CLU_141550_0_0_9"/>
<feature type="domain" description="VOC" evidence="1">
    <location>
        <begin position="5"/>
        <end position="122"/>
    </location>
</feature>
<dbReference type="GO" id="GO:0051213">
    <property type="term" value="F:dioxygenase activity"/>
    <property type="evidence" value="ECO:0007669"/>
    <property type="project" value="UniProtKB-KW"/>
</dbReference>
<gene>
    <name evidence="2" type="ordered locus">Aaci_1544</name>
</gene>
<dbReference type="PROSITE" id="PS51819">
    <property type="entry name" value="VOC"/>
    <property type="match status" value="1"/>
</dbReference>
<evidence type="ECO:0000313" key="2">
    <source>
        <dbReference type="EMBL" id="ACV58559.1"/>
    </source>
</evidence>
<dbReference type="eggNOG" id="COG0346">
    <property type="taxonomic scope" value="Bacteria"/>
</dbReference>
<keyword evidence="3" id="KW-1185">Reference proteome</keyword>
<keyword evidence="2" id="KW-0223">Dioxygenase</keyword>
<dbReference type="Gene3D" id="3.10.180.10">
    <property type="entry name" value="2,3-Dihydroxybiphenyl 1,2-Dioxygenase, domain 1"/>
    <property type="match status" value="1"/>
</dbReference>
<dbReference type="SMR" id="C8WWT7"/>
<dbReference type="SUPFAM" id="SSF54593">
    <property type="entry name" value="Glyoxalase/Bleomycin resistance protein/Dihydroxybiphenyl dioxygenase"/>
    <property type="match status" value="1"/>
</dbReference>
<evidence type="ECO:0000259" key="1">
    <source>
        <dbReference type="PROSITE" id="PS51819"/>
    </source>
</evidence>
<dbReference type="STRING" id="521098.Aaci_1544"/>
<keyword evidence="2" id="KW-0560">Oxidoreductase</keyword>
<dbReference type="KEGG" id="aac:Aaci_1544"/>
<proteinExistence type="predicted"/>
<dbReference type="EMBL" id="CP001727">
    <property type="protein sequence ID" value="ACV58559.1"/>
    <property type="molecule type" value="Genomic_DNA"/>
</dbReference>
<accession>C8WWT7</accession>
<dbReference type="InterPro" id="IPR029068">
    <property type="entry name" value="Glyas_Bleomycin-R_OHBP_Dase"/>
</dbReference>
<evidence type="ECO:0000313" key="3">
    <source>
        <dbReference type="Proteomes" id="UP000001917"/>
    </source>
</evidence>
<protein>
    <submittedName>
        <fullName evidence="2">Glyoxalase/bleomycin resistance protein/dioxygenase</fullName>
    </submittedName>
</protein>